<keyword evidence="3" id="KW-0998">Cell outer membrane</keyword>
<dbReference type="GO" id="GO:0009279">
    <property type="term" value="C:cell outer membrane"/>
    <property type="evidence" value="ECO:0007669"/>
    <property type="project" value="UniProtKB-SubCell"/>
</dbReference>
<dbReference type="Pfam" id="PF14346">
    <property type="entry name" value="DUF4398"/>
    <property type="match status" value="1"/>
</dbReference>
<dbReference type="eggNOG" id="COG2885">
    <property type="taxonomic scope" value="Bacteria"/>
</dbReference>
<feature type="coiled-coil region" evidence="5">
    <location>
        <begin position="94"/>
        <end position="175"/>
    </location>
</feature>
<dbReference type="Pfam" id="PF00691">
    <property type="entry name" value="OmpA"/>
    <property type="match status" value="1"/>
</dbReference>
<dbReference type="InterPro" id="IPR036737">
    <property type="entry name" value="OmpA-like_sf"/>
</dbReference>
<dbReference type="OrthoDB" id="9805566at2"/>
<dbReference type="PANTHER" id="PTHR30329">
    <property type="entry name" value="STATOR ELEMENT OF FLAGELLAR MOTOR COMPLEX"/>
    <property type="match status" value="1"/>
</dbReference>
<dbReference type="Proteomes" id="UP000019678">
    <property type="component" value="Unassembled WGS sequence"/>
</dbReference>
<comment type="caution">
    <text evidence="8">The sequence shown here is derived from an EMBL/GenBank/DDBJ whole genome shotgun (WGS) entry which is preliminary data.</text>
</comment>
<reference evidence="8 9" key="1">
    <citation type="submission" date="2013-05" db="EMBL/GenBank/DDBJ databases">
        <title>Genome assembly of Chondromyces apiculatus DSM 436.</title>
        <authorList>
            <person name="Sharma G."/>
            <person name="Khatri I."/>
            <person name="Kaur C."/>
            <person name="Mayilraj S."/>
            <person name="Subramanian S."/>
        </authorList>
    </citation>
    <scope>NUCLEOTIDE SEQUENCE [LARGE SCALE GENOMIC DNA]</scope>
    <source>
        <strain evidence="8 9">DSM 436</strain>
    </source>
</reference>
<evidence type="ECO:0000256" key="6">
    <source>
        <dbReference type="SAM" id="SignalP"/>
    </source>
</evidence>
<dbReference type="InterPro" id="IPR006665">
    <property type="entry name" value="OmpA-like"/>
</dbReference>
<evidence type="ECO:0000313" key="9">
    <source>
        <dbReference type="Proteomes" id="UP000019678"/>
    </source>
</evidence>
<evidence type="ECO:0000256" key="5">
    <source>
        <dbReference type="SAM" id="Coils"/>
    </source>
</evidence>
<evidence type="ECO:0000313" key="8">
    <source>
        <dbReference type="EMBL" id="EYF08758.1"/>
    </source>
</evidence>
<evidence type="ECO:0000256" key="4">
    <source>
        <dbReference type="PROSITE-ProRule" id="PRU00473"/>
    </source>
</evidence>
<name>A0A017THJ7_9BACT</name>
<sequence length="300" mass="32233">MKWSRSALVLGLGFCLGGCAAAQPPQELVNARAAYERAQASKAPQLTPVPLHDAKQALNAAEGAFNEDAESQRTRDLAYIAERKALLAESKGNTAQATTQRDQAHRELAQLQSQMQTRQLANAQAGMQAAQANLAATQGALNKTQAELASEKKAREEAERRARDAMDKLAVASALAVKEEQRGTVITIPSGVLFTSGKYALLPAAQQKLDQVADALKNQDDRKIIVEGHTDSQGTDESNMVLGKNRAQSVRDYLVSRGVPAEMISATGLGESRPVADNNSAEGRANNRRVEIIVQPVEKR</sequence>
<evidence type="ECO:0000256" key="3">
    <source>
        <dbReference type="ARBA" id="ARBA00023237"/>
    </source>
</evidence>
<dbReference type="Gene3D" id="1.20.1270.390">
    <property type="match status" value="1"/>
</dbReference>
<keyword evidence="8" id="KW-0449">Lipoprotein</keyword>
<comment type="subcellular location">
    <subcellularLocation>
        <location evidence="1">Cell outer membrane</location>
    </subcellularLocation>
</comment>
<dbReference type="Gene3D" id="3.30.1330.60">
    <property type="entry name" value="OmpA-like domain"/>
    <property type="match status" value="1"/>
</dbReference>
<dbReference type="SUPFAM" id="SSF103088">
    <property type="entry name" value="OmpA-like"/>
    <property type="match status" value="1"/>
</dbReference>
<proteinExistence type="predicted"/>
<dbReference type="PRINTS" id="PR01023">
    <property type="entry name" value="NAFLGMOTY"/>
</dbReference>
<keyword evidence="6" id="KW-0732">Signal</keyword>
<evidence type="ECO:0000256" key="1">
    <source>
        <dbReference type="ARBA" id="ARBA00004442"/>
    </source>
</evidence>
<dbReference type="EMBL" id="ASRX01000002">
    <property type="protein sequence ID" value="EYF08758.1"/>
    <property type="molecule type" value="Genomic_DNA"/>
</dbReference>
<evidence type="ECO:0000256" key="2">
    <source>
        <dbReference type="ARBA" id="ARBA00023136"/>
    </source>
</evidence>
<dbReference type="InterPro" id="IPR025511">
    <property type="entry name" value="DUF4398"/>
</dbReference>
<dbReference type="CDD" id="cd07185">
    <property type="entry name" value="OmpA_C-like"/>
    <property type="match status" value="1"/>
</dbReference>
<dbReference type="AlphaFoldDB" id="A0A017THJ7"/>
<accession>A0A017THJ7</accession>
<feature type="signal peptide" evidence="6">
    <location>
        <begin position="1"/>
        <end position="22"/>
    </location>
</feature>
<dbReference type="InterPro" id="IPR006664">
    <property type="entry name" value="OMP_bac"/>
</dbReference>
<gene>
    <name evidence="8" type="ORF">CAP_2619</name>
</gene>
<dbReference type="InterPro" id="IPR050330">
    <property type="entry name" value="Bact_OuterMem_StrucFunc"/>
</dbReference>
<protein>
    <submittedName>
        <fullName evidence="8">Outer membrane lipoprotein omp16</fullName>
    </submittedName>
</protein>
<organism evidence="8 9">
    <name type="scientific">Chondromyces apiculatus DSM 436</name>
    <dbReference type="NCBI Taxonomy" id="1192034"/>
    <lineage>
        <taxon>Bacteria</taxon>
        <taxon>Pseudomonadati</taxon>
        <taxon>Myxococcota</taxon>
        <taxon>Polyangia</taxon>
        <taxon>Polyangiales</taxon>
        <taxon>Polyangiaceae</taxon>
        <taxon>Chondromyces</taxon>
    </lineage>
</organism>
<dbReference type="PROSITE" id="PS51123">
    <property type="entry name" value="OMPA_2"/>
    <property type="match status" value="1"/>
</dbReference>
<dbReference type="RefSeq" id="WP_044234965.1">
    <property type="nucleotide sequence ID" value="NZ_ASRX01000002.1"/>
</dbReference>
<feature type="chain" id="PRO_5001496633" evidence="6">
    <location>
        <begin position="23"/>
        <end position="300"/>
    </location>
</feature>
<feature type="domain" description="OmpA-like" evidence="7">
    <location>
        <begin position="181"/>
        <end position="298"/>
    </location>
</feature>
<keyword evidence="5" id="KW-0175">Coiled coil</keyword>
<dbReference type="STRING" id="1192034.CAP_2619"/>
<dbReference type="PANTHER" id="PTHR30329:SF21">
    <property type="entry name" value="LIPOPROTEIN YIAD-RELATED"/>
    <property type="match status" value="1"/>
</dbReference>
<dbReference type="PRINTS" id="PR01021">
    <property type="entry name" value="OMPADOMAIN"/>
</dbReference>
<evidence type="ECO:0000259" key="7">
    <source>
        <dbReference type="PROSITE" id="PS51123"/>
    </source>
</evidence>
<keyword evidence="2 4" id="KW-0472">Membrane</keyword>
<keyword evidence="9" id="KW-1185">Reference proteome</keyword>